<evidence type="ECO:0000256" key="5">
    <source>
        <dbReference type="ARBA" id="ARBA00022803"/>
    </source>
</evidence>
<dbReference type="EMBL" id="FR824166">
    <property type="protein sequence ID" value="CCA21404.1"/>
    <property type="molecule type" value="Genomic_DNA"/>
</dbReference>
<evidence type="ECO:0000256" key="3">
    <source>
        <dbReference type="ARBA" id="ARBA00018408"/>
    </source>
</evidence>
<evidence type="ECO:0000256" key="6">
    <source>
        <dbReference type="ARBA" id="ARBA00023054"/>
    </source>
</evidence>
<feature type="compositionally biased region" description="Basic residues" evidence="10">
    <location>
        <begin position="449"/>
        <end position="458"/>
    </location>
</feature>
<evidence type="ECO:0000256" key="1">
    <source>
        <dbReference type="ARBA" id="ARBA00004300"/>
    </source>
</evidence>
<comment type="subcellular location">
    <subcellularLocation>
        <location evidence="1">Cytoplasm</location>
        <location evidence="1">Cytoskeleton</location>
        <location evidence="1">Microtubule organizing center</location>
        <location evidence="1">Centrosome</location>
    </subcellularLocation>
</comment>
<feature type="compositionally biased region" description="Polar residues" evidence="10">
    <location>
        <begin position="14"/>
        <end position="27"/>
    </location>
</feature>
<dbReference type="GO" id="GO:0070507">
    <property type="term" value="P:regulation of microtubule cytoskeleton organization"/>
    <property type="evidence" value="ECO:0007669"/>
    <property type="project" value="InterPro"/>
</dbReference>
<gene>
    <name evidence="11" type="primary">AlNc14C121G6684</name>
    <name evidence="11" type="ORF">ALNC14_075470</name>
</gene>
<keyword evidence="7" id="KW-0206">Cytoskeleton</keyword>
<organism evidence="11">
    <name type="scientific">Albugo laibachii Nc14</name>
    <dbReference type="NCBI Taxonomy" id="890382"/>
    <lineage>
        <taxon>Eukaryota</taxon>
        <taxon>Sar</taxon>
        <taxon>Stramenopiles</taxon>
        <taxon>Oomycota</taxon>
        <taxon>Peronosporomycetes</taxon>
        <taxon>Albuginales</taxon>
        <taxon>Albuginaceae</taxon>
        <taxon>Albugo</taxon>
    </lineage>
</organism>
<feature type="compositionally biased region" description="Acidic residues" evidence="10">
    <location>
        <begin position="1"/>
        <end position="10"/>
    </location>
</feature>
<evidence type="ECO:0000256" key="8">
    <source>
        <dbReference type="ARBA" id="ARBA00025273"/>
    </source>
</evidence>
<feature type="region of interest" description="Disordered" evidence="10">
    <location>
        <begin position="425"/>
        <end position="461"/>
    </location>
</feature>
<dbReference type="GO" id="GO:0005813">
    <property type="term" value="C:centrosome"/>
    <property type="evidence" value="ECO:0007669"/>
    <property type="project" value="UniProtKB-SubCell"/>
</dbReference>
<dbReference type="GO" id="GO:0043015">
    <property type="term" value="F:gamma-tubulin binding"/>
    <property type="evidence" value="ECO:0007669"/>
    <property type="project" value="InterPro"/>
</dbReference>
<proteinExistence type="predicted"/>
<dbReference type="HOGENOM" id="CLU_297257_0_0_1"/>
<comment type="subunit">
    <text evidence="2">Directly interacts with tubulin-gamma; this interaction determines centrosomal localization.</text>
</comment>
<evidence type="ECO:0000256" key="9">
    <source>
        <dbReference type="SAM" id="Coils"/>
    </source>
</evidence>
<feature type="region of interest" description="Disordered" evidence="10">
    <location>
        <begin position="1"/>
        <end position="27"/>
    </location>
</feature>
<dbReference type="PANTHER" id="PTHR14594">
    <property type="entry name" value="CENTROSOMAL PROTEIN OF 70 KDA"/>
    <property type="match status" value="1"/>
</dbReference>
<dbReference type="GO" id="GO:0060271">
    <property type="term" value="P:cilium assembly"/>
    <property type="evidence" value="ECO:0007669"/>
    <property type="project" value="InterPro"/>
</dbReference>
<evidence type="ECO:0000256" key="2">
    <source>
        <dbReference type="ARBA" id="ARBA00011832"/>
    </source>
</evidence>
<keyword evidence="6 9" id="KW-0175">Coiled coil</keyword>
<sequence>MLLPELNEEESPYRHQTASGILSPTLSGRNHSFETNLDERESVLIDGRTSLELFIQQGLVMSSLLKVSNSTLDDRVETDSDPRFIELGEKDNTEAIASINMTERNACGLLNESVSDVEDLSNDDKRSTVHEINPKLLQDYSKNSGFSDDNNVQELRALMDDHRSTVVSGSDDAFRNLFNGNITSDKEGRNVESVSSPHSSYSVRSVPSSASNKSTTGSIVRDTYCTSRKGSENDFIEDQNGRHEEAAEENSFSLDQSRRSLQKNFGSHATTPAKKADAEPRTEEAWEEVNVFLQGKGLEKIELSAIPASNEPILIPNKVSLINLIHDVTIQLEEKDQKIQELIIDLHHASRSRKSIEEGVQSRERMLEKTNSNLETSRIQDQLKQTKQAAEGDAKKWKQSYQQLQQQLKTSERRVKTKELQIQHMKEKLQDQVDRQQRRKSRERELFRKLKAKYPKRGSSKDNEIMDCISIFSEEREEMRQEIEDLKIQVTRCNAELRDKENRLSRIIEGNGGLKKAYSSRHYDRVWISDDESCDNQSSETFEWREGDTSRNQKFRQPKYRLDTSDELLQRLEADRTDHENVIATLRQRESSMAEKIKKIQDELKEANETVGELMQENANLTVEAESRPTIREYRLCERRIHQLERKLLEAKAALNEAKDVNHFRKLMDTKDLIARDRLDHKLGLRNLDSLPRETLLEVVKDVCRLMNVADFTLISPNLEKLCKVVVAVPRMEAFIRDVCGFVYYTSRPFATKQDDKQRIGALEEVLPTLERWTHDLKRLDDLENFYSTVMDRLMAGRSSQQQTRDAQGAPTKDTITTAEALRIITDLMQQESDAFCRDETYNIAKTEIEQKPTILIHEIIRHFSHLFQVKSLEGVMPKINEIYLFVSEMQNFLKMARTELCLPQSKTVTTCLNEIRDRWRSHQQEEASYDLGDHTNSESITYVVEKPVDGHDQHLVGVRQVREMSVLIQQLKQELGASTAKDILPRTQRLIELLSLSLQDPASSASRSLTDDF</sequence>
<evidence type="ECO:0000313" key="11">
    <source>
        <dbReference type="EMBL" id="CCA21404.1"/>
    </source>
</evidence>
<comment type="function">
    <text evidence="8">Plays a role in the organization of both preexisting and nascent microtubules in interphase cells. During mitosis, required for the organization and orientation of the mitotic spindle.</text>
</comment>
<dbReference type="PANTHER" id="PTHR14594:SF1">
    <property type="entry name" value="CENTROSOMAL PROTEIN OF 70 KDA"/>
    <property type="match status" value="1"/>
</dbReference>
<keyword evidence="4" id="KW-0963">Cytoplasm</keyword>
<protein>
    <recommendedName>
        <fullName evidence="3">Centrosomal protein of 70 kDa</fullName>
    </recommendedName>
</protein>
<evidence type="ECO:0000256" key="7">
    <source>
        <dbReference type="ARBA" id="ARBA00023212"/>
    </source>
</evidence>
<feature type="coiled-coil region" evidence="9">
    <location>
        <begin position="569"/>
        <end position="661"/>
    </location>
</feature>
<evidence type="ECO:0000256" key="10">
    <source>
        <dbReference type="SAM" id="MobiDB-lite"/>
    </source>
</evidence>
<dbReference type="AlphaFoldDB" id="F0WJF5"/>
<reference evidence="11" key="2">
    <citation type="submission" date="2011-02" db="EMBL/GenBank/DDBJ databases">
        <authorList>
            <person name="MacLean D."/>
        </authorList>
    </citation>
    <scope>NUCLEOTIDE SEQUENCE</scope>
</reference>
<reference evidence="11" key="1">
    <citation type="journal article" date="2011" name="PLoS Biol.">
        <title>Gene gain and loss during evolution of obligate parasitism in the white rust pathogen of Arabidopsis thaliana.</title>
        <authorList>
            <person name="Kemen E."/>
            <person name="Gardiner A."/>
            <person name="Schultz-Larsen T."/>
            <person name="Kemen A.C."/>
            <person name="Balmuth A.L."/>
            <person name="Robert-Seilaniantz A."/>
            <person name="Bailey K."/>
            <person name="Holub E."/>
            <person name="Studholme D.J."/>
            <person name="Maclean D."/>
            <person name="Jones J.D."/>
        </authorList>
    </citation>
    <scope>NUCLEOTIDE SEQUENCE</scope>
</reference>
<feature type="region of interest" description="Disordered" evidence="10">
    <location>
        <begin position="180"/>
        <end position="217"/>
    </location>
</feature>
<feature type="compositionally biased region" description="Basic and acidic residues" evidence="10">
    <location>
        <begin position="425"/>
        <end position="448"/>
    </location>
</feature>
<feature type="compositionally biased region" description="Low complexity" evidence="10">
    <location>
        <begin position="191"/>
        <end position="214"/>
    </location>
</feature>
<evidence type="ECO:0000256" key="4">
    <source>
        <dbReference type="ARBA" id="ARBA00022490"/>
    </source>
</evidence>
<name>F0WJF5_9STRA</name>
<accession>F0WJF5</accession>
<feature type="region of interest" description="Disordered" evidence="10">
    <location>
        <begin position="230"/>
        <end position="257"/>
    </location>
</feature>
<dbReference type="InterPro" id="IPR037692">
    <property type="entry name" value="CEP70"/>
</dbReference>
<keyword evidence="5" id="KW-0802">TPR repeat</keyword>